<feature type="domain" description="FAD dependent oxidoreductase" evidence="2">
    <location>
        <begin position="5"/>
        <end position="348"/>
    </location>
</feature>
<evidence type="ECO:0000259" key="2">
    <source>
        <dbReference type="Pfam" id="PF01266"/>
    </source>
</evidence>
<reference evidence="3" key="1">
    <citation type="submission" date="2021-03" db="EMBL/GenBank/DDBJ databases">
        <title>Ottowia sp. 27C isolated from the cloaca of a Giant Asian pond turtle (Heosemys grandis).</title>
        <authorList>
            <person name="Spergser J."/>
            <person name="Busse H.-J."/>
        </authorList>
    </citation>
    <scope>NUCLEOTIDE SEQUENCE</scope>
    <source>
        <strain evidence="3">27C</strain>
    </source>
</reference>
<proteinExistence type="predicted"/>
<dbReference type="AlphaFoldDB" id="A0A975H446"/>
<name>A0A975H446_9BURK</name>
<dbReference type="EMBL" id="CP071796">
    <property type="protein sequence ID" value="QTD46474.1"/>
    <property type="molecule type" value="Genomic_DNA"/>
</dbReference>
<dbReference type="Gene3D" id="3.50.50.60">
    <property type="entry name" value="FAD/NAD(P)-binding domain"/>
    <property type="match status" value="1"/>
</dbReference>
<dbReference type="RefSeq" id="WP_208010373.1">
    <property type="nucleotide sequence ID" value="NZ_CP071796.1"/>
</dbReference>
<dbReference type="SUPFAM" id="SSF51905">
    <property type="entry name" value="FAD/NAD(P)-binding domain"/>
    <property type="match status" value="1"/>
</dbReference>
<evidence type="ECO:0000313" key="4">
    <source>
        <dbReference type="Proteomes" id="UP000663903"/>
    </source>
</evidence>
<keyword evidence="1" id="KW-0560">Oxidoreductase</keyword>
<protein>
    <submittedName>
        <fullName evidence="3">FAD-binding oxidoreductase</fullName>
    </submittedName>
</protein>
<dbReference type="PANTHER" id="PTHR13847:SF287">
    <property type="entry name" value="FAD-DEPENDENT OXIDOREDUCTASE DOMAIN-CONTAINING PROTEIN 1"/>
    <property type="match status" value="1"/>
</dbReference>
<evidence type="ECO:0000313" key="3">
    <source>
        <dbReference type="EMBL" id="QTD46474.1"/>
    </source>
</evidence>
<dbReference type="InterPro" id="IPR036188">
    <property type="entry name" value="FAD/NAD-bd_sf"/>
</dbReference>
<sequence>MQAVDVLIIGAGIAGASLAWRLARAGRSVRLLEREAQPGMHSTGRSAATFMESYGPPGVRALTRASRAFYLHPPAGFAEQPLLAHRQALFVAMPGQHAALAALQAELLATGTTLTLLKKEQLAQAAPALKPDLFDKALLDDDGYDIDVNALLQGFLRGARQAGAQALTGSVPNRAIREGDAWRVTLSNGDEVRALTVVNAAGAWADEVAALFGAAPIGLEPRRRSAFTFRPPEGLDVSGWPMVSDVDETWYFKPDAGQLLGSPANADPVAPHDVQPEELDIALGIHAIQEATTLEIRRSTATWAGLRSFVRDGEIVIGFDAACPGLFWLAAQGGYGIQSAAGASLLAASLIEGAALPTELARHGVDPALVAPSRLR</sequence>
<dbReference type="KEGG" id="otd:J1M35_06215"/>
<dbReference type="Pfam" id="PF01266">
    <property type="entry name" value="DAO"/>
    <property type="match status" value="1"/>
</dbReference>
<dbReference type="PANTHER" id="PTHR13847">
    <property type="entry name" value="SARCOSINE DEHYDROGENASE-RELATED"/>
    <property type="match status" value="1"/>
</dbReference>
<evidence type="ECO:0000256" key="1">
    <source>
        <dbReference type="ARBA" id="ARBA00023002"/>
    </source>
</evidence>
<organism evidence="3 4">
    <name type="scientific">Ottowia testudinis</name>
    <dbReference type="NCBI Taxonomy" id="2816950"/>
    <lineage>
        <taxon>Bacteria</taxon>
        <taxon>Pseudomonadati</taxon>
        <taxon>Pseudomonadota</taxon>
        <taxon>Betaproteobacteria</taxon>
        <taxon>Burkholderiales</taxon>
        <taxon>Comamonadaceae</taxon>
        <taxon>Ottowia</taxon>
    </lineage>
</organism>
<dbReference type="Gene3D" id="3.30.9.10">
    <property type="entry name" value="D-Amino Acid Oxidase, subunit A, domain 2"/>
    <property type="match status" value="1"/>
</dbReference>
<gene>
    <name evidence="3" type="ORF">J1M35_06215</name>
</gene>
<dbReference type="GO" id="GO:0016491">
    <property type="term" value="F:oxidoreductase activity"/>
    <property type="evidence" value="ECO:0007669"/>
    <property type="project" value="UniProtKB-KW"/>
</dbReference>
<dbReference type="GO" id="GO:0005737">
    <property type="term" value="C:cytoplasm"/>
    <property type="evidence" value="ECO:0007669"/>
    <property type="project" value="TreeGrafter"/>
</dbReference>
<accession>A0A975H446</accession>
<keyword evidence="4" id="KW-1185">Reference proteome</keyword>
<dbReference type="InterPro" id="IPR006076">
    <property type="entry name" value="FAD-dep_OxRdtase"/>
</dbReference>
<dbReference type="Proteomes" id="UP000663903">
    <property type="component" value="Chromosome"/>
</dbReference>